<dbReference type="GO" id="GO:0005737">
    <property type="term" value="C:cytoplasm"/>
    <property type="evidence" value="ECO:0007669"/>
    <property type="project" value="TreeGrafter"/>
</dbReference>
<dbReference type="Proteomes" id="UP000887575">
    <property type="component" value="Unassembled WGS sequence"/>
</dbReference>
<evidence type="ECO:0000256" key="2">
    <source>
        <dbReference type="ARBA" id="ARBA00093604"/>
    </source>
</evidence>
<proteinExistence type="predicted"/>
<dbReference type="SUPFAM" id="SSF51735">
    <property type="entry name" value="NAD(P)-binding Rossmann-fold domains"/>
    <property type="match status" value="1"/>
</dbReference>
<dbReference type="InterPro" id="IPR036291">
    <property type="entry name" value="NAD(P)-bd_dom_sf"/>
</dbReference>
<dbReference type="PANTHER" id="PTHR14097">
    <property type="entry name" value="OXIDOREDUCTASE HTATIP2"/>
    <property type="match status" value="1"/>
</dbReference>
<dbReference type="GO" id="GO:0003824">
    <property type="term" value="F:catalytic activity"/>
    <property type="evidence" value="ECO:0007669"/>
    <property type="project" value="UniProtKB-ARBA"/>
</dbReference>
<dbReference type="InterPro" id="IPR016040">
    <property type="entry name" value="NAD(P)-bd_dom"/>
</dbReference>
<evidence type="ECO:0000256" key="1">
    <source>
        <dbReference type="ARBA" id="ARBA00093483"/>
    </source>
</evidence>
<evidence type="ECO:0000313" key="4">
    <source>
        <dbReference type="Proteomes" id="UP000887575"/>
    </source>
</evidence>
<sequence length="173" mass="19453">MNTKQAFVVGASGMVGKQLVETLSANPRFSRIVLFGRRDIDLPNPPKHLEQRKIDFENLSEHKKDFEGFDVGFCALGTSSRLHPDLFVKVDHDYVVNTAKMAKECGTDTFCLVTAASTDEKSRFEYPRIKAAAERDVLALGFNRTIITRPPMIIGEREVATVPYKIITLWHSP</sequence>
<name>A0AAF3FLX6_9BILA</name>
<dbReference type="PANTHER" id="PTHR14097:SF7">
    <property type="entry name" value="OXIDOREDUCTASE HTATIP2"/>
    <property type="match status" value="1"/>
</dbReference>
<dbReference type="AlphaFoldDB" id="A0AAF3FLX6"/>
<dbReference type="GO" id="GO:0051170">
    <property type="term" value="P:import into nucleus"/>
    <property type="evidence" value="ECO:0007669"/>
    <property type="project" value="TreeGrafter"/>
</dbReference>
<protein>
    <recommendedName>
        <fullName evidence="2">Protein HTATIP2</fullName>
    </recommendedName>
</protein>
<reference evidence="5" key="1">
    <citation type="submission" date="2024-02" db="UniProtKB">
        <authorList>
            <consortium name="WormBaseParasite"/>
        </authorList>
    </citation>
    <scope>IDENTIFICATION</scope>
</reference>
<dbReference type="Pfam" id="PF13460">
    <property type="entry name" value="NAD_binding_10"/>
    <property type="match status" value="1"/>
</dbReference>
<dbReference type="WBParaSite" id="MBELARI_LOCUS6736">
    <property type="protein sequence ID" value="MBELARI_LOCUS6736"/>
    <property type="gene ID" value="MBELARI_LOCUS6736"/>
</dbReference>
<evidence type="ECO:0000259" key="3">
    <source>
        <dbReference type="Pfam" id="PF13460"/>
    </source>
</evidence>
<organism evidence="4 5">
    <name type="scientific">Mesorhabditis belari</name>
    <dbReference type="NCBI Taxonomy" id="2138241"/>
    <lineage>
        <taxon>Eukaryota</taxon>
        <taxon>Metazoa</taxon>
        <taxon>Ecdysozoa</taxon>
        <taxon>Nematoda</taxon>
        <taxon>Chromadorea</taxon>
        <taxon>Rhabditida</taxon>
        <taxon>Rhabditina</taxon>
        <taxon>Rhabditomorpha</taxon>
        <taxon>Rhabditoidea</taxon>
        <taxon>Rhabditidae</taxon>
        <taxon>Mesorhabditinae</taxon>
        <taxon>Mesorhabditis</taxon>
    </lineage>
</organism>
<dbReference type="Gene3D" id="3.40.50.720">
    <property type="entry name" value="NAD(P)-binding Rossmann-like Domain"/>
    <property type="match status" value="1"/>
</dbReference>
<comment type="subunit">
    <text evidence="1">Monomer. Forms homodimers during oxidative stress. Interacts (via N-terminus) with elongation factor EEF1A1 (via middle-region); the interaction is direct and competes with EEF1A1 binding to guanyl-nucleotide exchange factor EEF1B2, thereby inhibiting GDP for GTP exchange and reactivation of EEF1A1. Interacts with nuclear transport receptors XPO4, IPO5/RANBP5, IPO7, IPO9 and KPNB1 as well as GCN1L1/GCN1 and LRPPRC probably through their HEAT repeats. Binds NCOA5/CIA.</text>
</comment>
<feature type="domain" description="NAD(P)-binding" evidence="3">
    <location>
        <begin position="10"/>
        <end position="147"/>
    </location>
</feature>
<keyword evidence="4" id="KW-1185">Reference proteome</keyword>
<evidence type="ECO:0000313" key="5">
    <source>
        <dbReference type="WBParaSite" id="MBELARI_LOCUS6736"/>
    </source>
</evidence>
<accession>A0AAF3FLX6</accession>